<keyword evidence="2" id="KW-1185">Reference proteome</keyword>
<gene>
    <name evidence="1" type="ORF">RM530_05065</name>
</gene>
<dbReference type="EC" id="1.11.1.29" evidence="1"/>
<evidence type="ECO:0000313" key="1">
    <source>
        <dbReference type="EMBL" id="MDT0496732.1"/>
    </source>
</evidence>
<dbReference type="RefSeq" id="WP_311364125.1">
    <property type="nucleotide sequence ID" value="NZ_JAVRIC010000005.1"/>
</dbReference>
<evidence type="ECO:0000313" key="2">
    <source>
        <dbReference type="Proteomes" id="UP001254608"/>
    </source>
</evidence>
<name>A0ABU2WFT6_9GAMM</name>
<reference evidence="1 2" key="1">
    <citation type="submission" date="2023-09" db="EMBL/GenBank/DDBJ databases">
        <authorList>
            <person name="Rey-Velasco X."/>
        </authorList>
    </citation>
    <scope>NUCLEOTIDE SEQUENCE [LARGE SCALE GENOMIC DNA]</scope>
    <source>
        <strain evidence="1 2">W345</strain>
    </source>
</reference>
<comment type="caution">
    <text evidence="1">The sequence shown here is derived from an EMBL/GenBank/DDBJ whole genome shotgun (WGS) entry which is preliminary data.</text>
</comment>
<keyword evidence="1" id="KW-0560">Oxidoreductase</keyword>
<proteinExistence type="predicted"/>
<dbReference type="Pfam" id="PF02566">
    <property type="entry name" value="OsmC"/>
    <property type="match status" value="1"/>
</dbReference>
<sequence>MSTNQGSAKWNGGLKSGNGSISTLSGALKDFPYSFSNRFEGEKGLNPEELIGAAHASCFSMALSMMLEQAGMPPEHVHTQASITLDKDGDGFAVTKSHLDVIARIPGAEAQKFEEIAAQAKAGCPISRLLSCEISMAAQLEA</sequence>
<accession>A0ABU2WFT6</accession>
<dbReference type="InterPro" id="IPR003718">
    <property type="entry name" value="OsmC/Ohr_fam"/>
</dbReference>
<keyword evidence="1" id="KW-0575">Peroxidase</keyword>
<dbReference type="EMBL" id="JAVRIC010000005">
    <property type="protein sequence ID" value="MDT0496732.1"/>
    <property type="molecule type" value="Genomic_DNA"/>
</dbReference>
<dbReference type="GO" id="GO:0004601">
    <property type="term" value="F:peroxidase activity"/>
    <property type="evidence" value="ECO:0007669"/>
    <property type="project" value="UniProtKB-KW"/>
</dbReference>
<dbReference type="PANTHER" id="PTHR42830">
    <property type="entry name" value="OSMOTICALLY INDUCIBLE FAMILY PROTEIN"/>
    <property type="match status" value="1"/>
</dbReference>
<dbReference type="NCBIfam" id="TIGR03562">
    <property type="entry name" value="osmo_induc_OsmC"/>
    <property type="match status" value="1"/>
</dbReference>
<dbReference type="InterPro" id="IPR052707">
    <property type="entry name" value="OsmC_Ohr_Peroxiredoxin"/>
</dbReference>
<dbReference type="Gene3D" id="3.30.300.20">
    <property type="match status" value="1"/>
</dbReference>
<dbReference type="PANTHER" id="PTHR42830:SF1">
    <property type="entry name" value="OSMOTICALLY INDUCIBLE FAMILY PROTEIN"/>
    <property type="match status" value="1"/>
</dbReference>
<dbReference type="InterPro" id="IPR019904">
    <property type="entry name" value="Peroxiredoxin_OsmC"/>
</dbReference>
<dbReference type="Proteomes" id="UP001254608">
    <property type="component" value="Unassembled WGS sequence"/>
</dbReference>
<dbReference type="InterPro" id="IPR036102">
    <property type="entry name" value="OsmC/Ohrsf"/>
</dbReference>
<organism evidence="1 2">
    <name type="scientific">Banduia mediterranea</name>
    <dbReference type="NCBI Taxonomy" id="3075609"/>
    <lineage>
        <taxon>Bacteria</taxon>
        <taxon>Pseudomonadati</taxon>
        <taxon>Pseudomonadota</taxon>
        <taxon>Gammaproteobacteria</taxon>
        <taxon>Nevskiales</taxon>
        <taxon>Algiphilaceae</taxon>
        <taxon>Banduia</taxon>
    </lineage>
</organism>
<protein>
    <submittedName>
        <fullName evidence="1">OsmC family protein</fullName>
        <ecNumber evidence="1">1.11.1.29</ecNumber>
    </submittedName>
</protein>
<dbReference type="SUPFAM" id="SSF82784">
    <property type="entry name" value="OsmC-like"/>
    <property type="match status" value="1"/>
</dbReference>
<dbReference type="InterPro" id="IPR015946">
    <property type="entry name" value="KH_dom-like_a/b"/>
</dbReference>